<dbReference type="PROSITE" id="PS00463">
    <property type="entry name" value="ZN2_CY6_FUNGAL_1"/>
    <property type="match status" value="1"/>
</dbReference>
<dbReference type="Gene3D" id="4.10.240.10">
    <property type="entry name" value="Zn(2)-C6 fungal-type DNA-binding domain"/>
    <property type="match status" value="1"/>
</dbReference>
<dbReference type="OrthoDB" id="3037908at2759"/>
<accession>A0A0U5FXJ3</accession>
<evidence type="ECO:0000256" key="3">
    <source>
        <dbReference type="ARBA" id="ARBA00023125"/>
    </source>
</evidence>
<dbReference type="SMART" id="SM00066">
    <property type="entry name" value="GAL4"/>
    <property type="match status" value="1"/>
</dbReference>
<dbReference type="GO" id="GO:0006351">
    <property type="term" value="P:DNA-templated transcription"/>
    <property type="evidence" value="ECO:0007669"/>
    <property type="project" value="InterPro"/>
</dbReference>
<dbReference type="GO" id="GO:0008270">
    <property type="term" value="F:zinc ion binding"/>
    <property type="evidence" value="ECO:0007669"/>
    <property type="project" value="InterPro"/>
</dbReference>
<dbReference type="Pfam" id="PF04082">
    <property type="entry name" value="Fungal_trans"/>
    <property type="match status" value="1"/>
</dbReference>
<proteinExistence type="predicted"/>
<dbReference type="CDD" id="cd12148">
    <property type="entry name" value="fungal_TF_MHR"/>
    <property type="match status" value="1"/>
</dbReference>
<keyword evidence="2" id="KW-0805">Transcription regulation</keyword>
<dbReference type="InterPro" id="IPR001138">
    <property type="entry name" value="Zn2Cys6_DnaBD"/>
</dbReference>
<dbReference type="AlphaFoldDB" id="A0A0U5FXJ3"/>
<dbReference type="GO" id="GO:0000981">
    <property type="term" value="F:DNA-binding transcription factor activity, RNA polymerase II-specific"/>
    <property type="evidence" value="ECO:0007669"/>
    <property type="project" value="InterPro"/>
</dbReference>
<dbReference type="OMA" id="IGMDDHE"/>
<keyword evidence="9" id="KW-1185">Reference proteome</keyword>
<dbReference type="SMART" id="SM00906">
    <property type="entry name" value="Fungal_trans"/>
    <property type="match status" value="1"/>
</dbReference>
<feature type="compositionally biased region" description="Acidic residues" evidence="6">
    <location>
        <begin position="94"/>
        <end position="104"/>
    </location>
</feature>
<evidence type="ECO:0000256" key="1">
    <source>
        <dbReference type="ARBA" id="ARBA00022723"/>
    </source>
</evidence>
<dbReference type="InterPro" id="IPR050987">
    <property type="entry name" value="AtrR-like"/>
</dbReference>
<keyword evidence="5" id="KW-0539">Nucleus</keyword>
<evidence type="ECO:0000256" key="4">
    <source>
        <dbReference type="ARBA" id="ARBA00023163"/>
    </source>
</evidence>
<evidence type="ECO:0000256" key="6">
    <source>
        <dbReference type="SAM" id="MobiDB-lite"/>
    </source>
</evidence>
<dbReference type="InterPro" id="IPR007219">
    <property type="entry name" value="XnlR_reg_dom"/>
</dbReference>
<dbReference type="EMBL" id="CDMC01000004">
    <property type="protein sequence ID" value="CEL04051.1"/>
    <property type="molecule type" value="Genomic_DNA"/>
</dbReference>
<dbReference type="PANTHER" id="PTHR46910:SF1">
    <property type="entry name" value="MISCELLANEOUS ZN(II)2CYS6 TRANSCRIPTION FACTOR (EUROFUNG)-RELATED"/>
    <property type="match status" value="1"/>
</dbReference>
<evidence type="ECO:0000313" key="9">
    <source>
        <dbReference type="Proteomes" id="UP000054771"/>
    </source>
</evidence>
<keyword evidence="4" id="KW-0804">Transcription</keyword>
<protein>
    <recommendedName>
        <fullName evidence="7">Zn(2)-C6 fungal-type domain-containing protein</fullName>
    </recommendedName>
</protein>
<evidence type="ECO:0000256" key="2">
    <source>
        <dbReference type="ARBA" id="ARBA00023015"/>
    </source>
</evidence>
<keyword evidence="1" id="KW-0479">Metal-binding</keyword>
<evidence type="ECO:0000256" key="5">
    <source>
        <dbReference type="ARBA" id="ARBA00023242"/>
    </source>
</evidence>
<feature type="region of interest" description="Disordered" evidence="6">
    <location>
        <begin position="85"/>
        <end position="127"/>
    </location>
</feature>
<dbReference type="InterPro" id="IPR036864">
    <property type="entry name" value="Zn2-C6_fun-type_DNA-bd_sf"/>
</dbReference>
<feature type="region of interest" description="Disordered" evidence="6">
    <location>
        <begin position="655"/>
        <end position="681"/>
    </location>
</feature>
<reference evidence="9" key="1">
    <citation type="journal article" date="2016" name="Genome Announc.">
        <title>Draft genome sequences of fungus Aspergillus calidoustus.</title>
        <authorList>
            <person name="Horn F."/>
            <person name="Linde J."/>
            <person name="Mattern D.J."/>
            <person name="Walther G."/>
            <person name="Guthke R."/>
            <person name="Scherlach K."/>
            <person name="Martin K."/>
            <person name="Brakhage A.A."/>
            <person name="Petzke L."/>
            <person name="Valiante V."/>
        </authorList>
    </citation>
    <scope>NUCLEOTIDE SEQUENCE [LARGE SCALE GENOMIC DNA]</scope>
    <source>
        <strain evidence="9">SF006504</strain>
    </source>
</reference>
<organism evidence="8 9">
    <name type="scientific">Aspergillus calidoustus</name>
    <dbReference type="NCBI Taxonomy" id="454130"/>
    <lineage>
        <taxon>Eukaryota</taxon>
        <taxon>Fungi</taxon>
        <taxon>Dikarya</taxon>
        <taxon>Ascomycota</taxon>
        <taxon>Pezizomycotina</taxon>
        <taxon>Eurotiomycetes</taxon>
        <taxon>Eurotiomycetidae</taxon>
        <taxon>Eurotiales</taxon>
        <taxon>Aspergillaceae</taxon>
        <taxon>Aspergillus</taxon>
        <taxon>Aspergillus subgen. Nidulantes</taxon>
    </lineage>
</organism>
<keyword evidence="3" id="KW-0238">DNA-binding</keyword>
<feature type="domain" description="Zn(2)-C6 fungal-type" evidence="7">
    <location>
        <begin position="13"/>
        <end position="43"/>
    </location>
</feature>
<name>A0A0U5FXJ3_ASPCI</name>
<evidence type="ECO:0000259" key="7">
    <source>
        <dbReference type="PROSITE" id="PS50048"/>
    </source>
</evidence>
<dbReference type="SUPFAM" id="SSF57701">
    <property type="entry name" value="Zn2/Cys6 DNA-binding domain"/>
    <property type="match status" value="1"/>
</dbReference>
<dbReference type="PROSITE" id="PS50048">
    <property type="entry name" value="ZN2_CY6_FUNGAL_2"/>
    <property type="match status" value="1"/>
</dbReference>
<dbReference type="PANTHER" id="PTHR46910">
    <property type="entry name" value="TRANSCRIPTION FACTOR PDR1"/>
    <property type="match status" value="1"/>
</dbReference>
<evidence type="ECO:0000313" key="8">
    <source>
        <dbReference type="EMBL" id="CEL04051.1"/>
    </source>
</evidence>
<dbReference type="Proteomes" id="UP000054771">
    <property type="component" value="Unassembled WGS sequence"/>
</dbReference>
<dbReference type="GO" id="GO:0003677">
    <property type="term" value="F:DNA binding"/>
    <property type="evidence" value="ECO:0007669"/>
    <property type="project" value="UniProtKB-KW"/>
</dbReference>
<dbReference type="CDD" id="cd00067">
    <property type="entry name" value="GAL4"/>
    <property type="match status" value="1"/>
</dbReference>
<dbReference type="Pfam" id="PF00172">
    <property type="entry name" value="Zn_clus"/>
    <property type="match status" value="1"/>
</dbReference>
<gene>
    <name evidence="8" type="ORF">ASPCAL05184</name>
</gene>
<dbReference type="STRING" id="454130.A0A0U5FXJ3"/>
<sequence length="754" mass="84306">MDRPSKRPRLSMACNICRQRKVKCDAEYPKCRNCRVRNQACVTTDPQRPGCPGLREWLDVPEKQLQITTVDAGIQNNEYLQNAHTQKNSLQEPDSSEVDGDTGADSEVSPVRQPFDTSVNTEDGTKRTKILGGSSSQCLAKSLDVYFKAARMQPVSEFFRHGMRHAEELDLVLALLLPELPDTEKRAKYMSVYRSRIYPLYPVFDLSRLEAGIAELAAMSNFNSLPRDDIPLLVCAYLVMSIGADEYAQCPTEEGERYLHAAASLLAHIIVVPYLHTVQALLHFTIAYRGHNREGLAWQTLGMAIRIAYTLGLHHAQPSKSPVGASEKPGIRVRVWATCCALEKLMHLASGWPTLISDDLMARSNSLKGTEYQFLQWHLGLAGYQGSISDHLYSHPAGRSTRSVRQILVDTARLDRDLLLWANDIPVELRPGNDITCASDEFHMAAFLSIEYHAAMIALHRAALIAPRAKMEQEVMKHCSDDPSRFRLASGESICVNSARAIAKLSIELQDRGLDSCLIPAGTAVLACISLAIYLMKHTTSRLQAMDMQLLKACLAYSSTRMAQSNIDPRFIEGLAMIYDQVQVRLEAYLEGAESRVLSPLRHHQAIYSEHVSSPKAVKYYRSAQAFAQLPTPSTHEPTSPARMRNLGQEKSINRHHHAQATMPRRAQSFSHPVPNLDRNGLGIHNEWPQTQQEPLDTQVPLDSSDISFLGGPAAGMGEFPTEIDQVFPFEGFNVEELWNWMMYYDSPPSTEIL</sequence>